<gene>
    <name evidence="8" type="ORF">H7F51_01020</name>
</gene>
<comment type="caution">
    <text evidence="8">The sequence shown here is derived from an EMBL/GenBank/DDBJ whole genome shotgun (WGS) entry which is preliminary data.</text>
</comment>
<dbReference type="Gene3D" id="2.40.128.260">
    <property type="entry name" value="Type IV secretion system, VirB10/TraB/TrbI"/>
    <property type="match status" value="2"/>
</dbReference>
<dbReference type="InterPro" id="IPR005498">
    <property type="entry name" value="T4SS_VirB10/TraB/TrbI"/>
</dbReference>
<proteinExistence type="inferred from homology"/>
<dbReference type="InterPro" id="IPR042217">
    <property type="entry name" value="T4SS_VirB10/TrbI"/>
</dbReference>
<evidence type="ECO:0000256" key="2">
    <source>
        <dbReference type="ARBA" id="ARBA00010265"/>
    </source>
</evidence>
<reference evidence="8 9" key="1">
    <citation type="submission" date="2020-08" db="EMBL/GenBank/DDBJ databases">
        <title>The genome sequence of type strain Novosphingobium flavum NBRC 111647.</title>
        <authorList>
            <person name="Liu Y."/>
        </authorList>
    </citation>
    <scope>NUCLEOTIDE SEQUENCE [LARGE SCALE GENOMIC DNA]</scope>
    <source>
        <strain evidence="8 9">NBRC 111647</strain>
    </source>
</reference>
<keyword evidence="9" id="KW-1185">Reference proteome</keyword>
<feature type="region of interest" description="Disordered" evidence="6">
    <location>
        <begin position="1"/>
        <end position="23"/>
    </location>
</feature>
<dbReference type="Proteomes" id="UP000566813">
    <property type="component" value="Unassembled WGS sequence"/>
</dbReference>
<evidence type="ECO:0000313" key="9">
    <source>
        <dbReference type="Proteomes" id="UP000566813"/>
    </source>
</evidence>
<keyword evidence="4 7" id="KW-1133">Transmembrane helix</keyword>
<evidence type="ECO:0000256" key="6">
    <source>
        <dbReference type="SAM" id="MobiDB-lite"/>
    </source>
</evidence>
<protein>
    <submittedName>
        <fullName evidence="8">TrbI/VirB10 family protein</fullName>
    </submittedName>
</protein>
<name>A0A7X1KK31_9SPHN</name>
<evidence type="ECO:0000313" key="8">
    <source>
        <dbReference type="EMBL" id="MBC2664092.1"/>
    </source>
</evidence>
<accession>A0A7X1KK31</accession>
<evidence type="ECO:0000256" key="1">
    <source>
        <dbReference type="ARBA" id="ARBA00004167"/>
    </source>
</evidence>
<keyword evidence="5 7" id="KW-0472">Membrane</keyword>
<dbReference type="GO" id="GO:0016020">
    <property type="term" value="C:membrane"/>
    <property type="evidence" value="ECO:0007669"/>
    <property type="project" value="UniProtKB-SubCell"/>
</dbReference>
<dbReference type="CDD" id="cd16429">
    <property type="entry name" value="VirB10"/>
    <property type="match status" value="1"/>
</dbReference>
<evidence type="ECO:0000256" key="3">
    <source>
        <dbReference type="ARBA" id="ARBA00022692"/>
    </source>
</evidence>
<evidence type="ECO:0000256" key="5">
    <source>
        <dbReference type="ARBA" id="ARBA00023136"/>
    </source>
</evidence>
<feature type="transmembrane region" description="Helical" evidence="7">
    <location>
        <begin position="50"/>
        <end position="70"/>
    </location>
</feature>
<comment type="similarity">
    <text evidence="2">Belongs to the TrbI/VirB10 family.</text>
</comment>
<dbReference type="EMBL" id="JACLAW010000001">
    <property type="protein sequence ID" value="MBC2664092.1"/>
    <property type="molecule type" value="Genomic_DNA"/>
</dbReference>
<keyword evidence="3 7" id="KW-0812">Transmembrane</keyword>
<comment type="subcellular location">
    <subcellularLocation>
        <location evidence="1">Membrane</location>
        <topology evidence="1">Single-pass membrane protein</topology>
    </subcellularLocation>
</comment>
<evidence type="ECO:0000256" key="4">
    <source>
        <dbReference type="ARBA" id="ARBA00022989"/>
    </source>
</evidence>
<dbReference type="Pfam" id="PF03743">
    <property type="entry name" value="TrbI"/>
    <property type="match status" value="1"/>
</dbReference>
<dbReference type="AlphaFoldDB" id="A0A7X1KK31"/>
<sequence length="364" mass="36668">MARQSNRQSNRLLPPGEGDPREGQGAEIIDLATRTALPQVSQRRGGSDGLVMLGGVAFVALIGALTFWSLNGRREAPAAAASQVRADVPPPVPAQAITTIQPRRAVALPQQPGAAVSAAGQAAPAGNPLGSPTVVFDASSYAAPIAPGMAAPAAFPVAIPSGAGNDDFAARLGVSGNGAAVATAGINPKTTVSQGTLIPAVLETAIDTDVPGYVRAVVSADVRSFDGSRVLVPRSSRLIGQYKSGLQAGQKRAYVIWTRLIRPDGASVALGSPAVGFGGETGIAGKVDTHFFERFGSAMLLSVVGGLQAVASGGATLVLGGGQSAAATAVGQSGNIGPTVRVRQGEPIRVFTARDLDFSKVSPE</sequence>
<dbReference type="RefSeq" id="WP_185662342.1">
    <property type="nucleotide sequence ID" value="NZ_JACLAW010000001.1"/>
</dbReference>
<feature type="compositionally biased region" description="Polar residues" evidence="6">
    <location>
        <begin position="1"/>
        <end position="11"/>
    </location>
</feature>
<organism evidence="8 9">
    <name type="scientific">Novosphingobium flavum</name>
    <dbReference type="NCBI Taxonomy" id="1778672"/>
    <lineage>
        <taxon>Bacteria</taxon>
        <taxon>Pseudomonadati</taxon>
        <taxon>Pseudomonadota</taxon>
        <taxon>Alphaproteobacteria</taxon>
        <taxon>Sphingomonadales</taxon>
        <taxon>Sphingomonadaceae</taxon>
        <taxon>Novosphingobium</taxon>
    </lineage>
</organism>
<evidence type="ECO:0000256" key="7">
    <source>
        <dbReference type="SAM" id="Phobius"/>
    </source>
</evidence>